<evidence type="ECO:0000313" key="3">
    <source>
        <dbReference type="Proteomes" id="UP000027222"/>
    </source>
</evidence>
<evidence type="ECO:0000256" key="1">
    <source>
        <dbReference type="SAM" id="MobiDB-lite"/>
    </source>
</evidence>
<proteinExistence type="predicted"/>
<protein>
    <submittedName>
        <fullName evidence="2">Uncharacterized protein</fullName>
    </submittedName>
</protein>
<reference evidence="3" key="1">
    <citation type="journal article" date="2014" name="Proc. Natl. Acad. Sci. U.S.A.">
        <title>Extensive sampling of basidiomycete genomes demonstrates inadequacy of the white-rot/brown-rot paradigm for wood decay fungi.</title>
        <authorList>
            <person name="Riley R."/>
            <person name="Salamov A.A."/>
            <person name="Brown D.W."/>
            <person name="Nagy L.G."/>
            <person name="Floudas D."/>
            <person name="Held B.W."/>
            <person name="Levasseur A."/>
            <person name="Lombard V."/>
            <person name="Morin E."/>
            <person name="Otillar R."/>
            <person name="Lindquist E.A."/>
            <person name="Sun H."/>
            <person name="LaButti K.M."/>
            <person name="Schmutz J."/>
            <person name="Jabbour D."/>
            <person name="Luo H."/>
            <person name="Baker S.E."/>
            <person name="Pisabarro A.G."/>
            <person name="Walton J.D."/>
            <person name="Blanchette R.A."/>
            <person name="Henrissat B."/>
            <person name="Martin F."/>
            <person name="Cullen D."/>
            <person name="Hibbett D.S."/>
            <person name="Grigoriev I.V."/>
        </authorList>
    </citation>
    <scope>NUCLEOTIDE SEQUENCE [LARGE SCALE GENOMIC DNA]</scope>
    <source>
        <strain evidence="3">CBS 339.88</strain>
    </source>
</reference>
<sequence length="200" mass="22406">MNPFALANWPHQNRGFSTNEPSWRPTATGQPPTFGVLPSQPDVPRCHKFAFNLANNNICDSVVTGPDNSEFFVVSTTGHTTHISSVREEFGTIRWAQHPSVEAPRVIVRQATAQFLRLSADQRYRTMVICGKAYNWVPQHPQGTYLYSAESHLPQEFARIRFNNDPTKVILEISTEAFQAGLFFPCIISTVLLQSGSSLE</sequence>
<keyword evidence="3" id="KW-1185">Reference proteome</keyword>
<dbReference type="OrthoDB" id="3191568at2759"/>
<dbReference type="AlphaFoldDB" id="A0A067TX29"/>
<name>A0A067TX29_GALM3</name>
<evidence type="ECO:0000313" key="2">
    <source>
        <dbReference type="EMBL" id="KDR84499.1"/>
    </source>
</evidence>
<dbReference type="Proteomes" id="UP000027222">
    <property type="component" value="Unassembled WGS sequence"/>
</dbReference>
<organism evidence="2 3">
    <name type="scientific">Galerina marginata (strain CBS 339.88)</name>
    <dbReference type="NCBI Taxonomy" id="685588"/>
    <lineage>
        <taxon>Eukaryota</taxon>
        <taxon>Fungi</taxon>
        <taxon>Dikarya</taxon>
        <taxon>Basidiomycota</taxon>
        <taxon>Agaricomycotina</taxon>
        <taxon>Agaricomycetes</taxon>
        <taxon>Agaricomycetidae</taxon>
        <taxon>Agaricales</taxon>
        <taxon>Agaricineae</taxon>
        <taxon>Strophariaceae</taxon>
        <taxon>Galerina</taxon>
    </lineage>
</organism>
<gene>
    <name evidence="2" type="ORF">GALMADRAFT_54365</name>
</gene>
<accession>A0A067TX29</accession>
<dbReference type="HOGENOM" id="CLU_098000_1_0_1"/>
<feature type="compositionally biased region" description="Polar residues" evidence="1">
    <location>
        <begin position="10"/>
        <end position="31"/>
    </location>
</feature>
<dbReference type="EMBL" id="KL142368">
    <property type="protein sequence ID" value="KDR84499.1"/>
    <property type="molecule type" value="Genomic_DNA"/>
</dbReference>
<feature type="region of interest" description="Disordered" evidence="1">
    <location>
        <begin position="1"/>
        <end position="32"/>
    </location>
</feature>